<name>A0A1B6C0E0_9HEMI</name>
<evidence type="ECO:0008006" key="3">
    <source>
        <dbReference type="Google" id="ProtNLM"/>
    </source>
</evidence>
<protein>
    <recommendedName>
        <fullName evidence="3">Lipid-binding serum glycoprotein N-terminal domain-containing protein</fullName>
    </recommendedName>
</protein>
<accession>A0A1B6C0E0</accession>
<evidence type="ECO:0000256" key="1">
    <source>
        <dbReference type="SAM" id="SignalP"/>
    </source>
</evidence>
<sequence>MGGQTFVILCITLFASYHIVNSSTIYNNLGDLILTQFIKFSPVSLKTPNLTINNMLFGFGTLELNSGKLYGLRTVQQTKKTEVSVLNNQINLTSEIVFDNISIVYDSYKFHFLFKSEGNLKASGMKIEIKANLLVGKTSKCYVTLDSIQVLNFG</sequence>
<feature type="signal peptide" evidence="1">
    <location>
        <begin position="1"/>
        <end position="22"/>
    </location>
</feature>
<gene>
    <name evidence="2" type="ORF">g.45490</name>
</gene>
<feature type="non-terminal residue" evidence="2">
    <location>
        <position position="154"/>
    </location>
</feature>
<dbReference type="EMBL" id="GEDC01030317">
    <property type="protein sequence ID" value="JAS06981.1"/>
    <property type="molecule type" value="Transcribed_RNA"/>
</dbReference>
<feature type="chain" id="PRO_5008580001" description="Lipid-binding serum glycoprotein N-terminal domain-containing protein" evidence="1">
    <location>
        <begin position="23"/>
        <end position="154"/>
    </location>
</feature>
<evidence type="ECO:0000313" key="2">
    <source>
        <dbReference type="EMBL" id="JAS06981.1"/>
    </source>
</evidence>
<dbReference type="AlphaFoldDB" id="A0A1B6C0E0"/>
<reference evidence="2" key="1">
    <citation type="submission" date="2015-12" db="EMBL/GenBank/DDBJ databases">
        <title>De novo transcriptome assembly of four potential Pierce s Disease insect vectors from Arizona vineyards.</title>
        <authorList>
            <person name="Tassone E.E."/>
        </authorList>
    </citation>
    <scope>NUCLEOTIDE SEQUENCE</scope>
</reference>
<organism evidence="2">
    <name type="scientific">Clastoptera arizonana</name>
    <name type="common">Arizona spittle bug</name>
    <dbReference type="NCBI Taxonomy" id="38151"/>
    <lineage>
        <taxon>Eukaryota</taxon>
        <taxon>Metazoa</taxon>
        <taxon>Ecdysozoa</taxon>
        <taxon>Arthropoda</taxon>
        <taxon>Hexapoda</taxon>
        <taxon>Insecta</taxon>
        <taxon>Pterygota</taxon>
        <taxon>Neoptera</taxon>
        <taxon>Paraneoptera</taxon>
        <taxon>Hemiptera</taxon>
        <taxon>Auchenorrhyncha</taxon>
        <taxon>Cercopoidea</taxon>
        <taxon>Clastopteridae</taxon>
        <taxon>Clastoptera</taxon>
    </lineage>
</organism>
<proteinExistence type="predicted"/>
<keyword evidence="1" id="KW-0732">Signal</keyword>